<feature type="domain" description="Metallo-beta-lactamase" evidence="1">
    <location>
        <begin position="25"/>
        <end position="239"/>
    </location>
</feature>
<accession>A0A2U1K411</accession>
<reference evidence="2 3" key="1">
    <citation type="submission" date="2018-04" db="EMBL/GenBank/DDBJ databases">
        <title>Camelliibacillus theae gen. nov., sp. nov., isolated from Pu'er tea.</title>
        <authorList>
            <person name="Niu L."/>
        </authorList>
    </citation>
    <scope>NUCLEOTIDE SEQUENCE [LARGE SCALE GENOMIC DNA]</scope>
    <source>
        <strain evidence="2 3">T8</strain>
    </source>
</reference>
<dbReference type="GO" id="GO:0016787">
    <property type="term" value="F:hydrolase activity"/>
    <property type="evidence" value="ECO:0007669"/>
    <property type="project" value="UniProtKB-KW"/>
</dbReference>
<dbReference type="InterPro" id="IPR001279">
    <property type="entry name" value="Metallo-B-lactamas"/>
</dbReference>
<dbReference type="OrthoDB" id="9761531at2"/>
<comment type="caution">
    <text evidence="2">The sequence shown here is derived from an EMBL/GenBank/DDBJ whole genome shotgun (WGS) entry which is preliminary data.</text>
</comment>
<dbReference type="PANTHER" id="PTHR23131:SF4">
    <property type="entry name" value="METALLO-BETA-LACTAMASE SUPERFAMILY POTEIN"/>
    <property type="match status" value="1"/>
</dbReference>
<evidence type="ECO:0000313" key="2">
    <source>
        <dbReference type="EMBL" id="PWA12270.1"/>
    </source>
</evidence>
<dbReference type="PANTHER" id="PTHR23131">
    <property type="entry name" value="ENDORIBONUCLEASE LACTB2"/>
    <property type="match status" value="1"/>
</dbReference>
<dbReference type="Pfam" id="PF00753">
    <property type="entry name" value="Lactamase_B"/>
    <property type="match status" value="1"/>
</dbReference>
<proteinExistence type="predicted"/>
<protein>
    <submittedName>
        <fullName evidence="2">Zn-dependent hydrolase</fullName>
    </submittedName>
</protein>
<dbReference type="InterPro" id="IPR050662">
    <property type="entry name" value="Sec-metab_biosynth-thioest"/>
</dbReference>
<dbReference type="InterPro" id="IPR036866">
    <property type="entry name" value="RibonucZ/Hydroxyglut_hydro"/>
</dbReference>
<dbReference type="EMBL" id="QCZG01000010">
    <property type="protein sequence ID" value="PWA12270.1"/>
    <property type="molecule type" value="Genomic_DNA"/>
</dbReference>
<evidence type="ECO:0000259" key="1">
    <source>
        <dbReference type="SMART" id="SM00849"/>
    </source>
</evidence>
<keyword evidence="3" id="KW-1185">Reference proteome</keyword>
<dbReference type="SMART" id="SM00849">
    <property type="entry name" value="Lactamase_B"/>
    <property type="match status" value="1"/>
</dbReference>
<dbReference type="SUPFAM" id="SSF56281">
    <property type="entry name" value="Metallo-hydrolase/oxidoreductase"/>
    <property type="match status" value="1"/>
</dbReference>
<dbReference type="AlphaFoldDB" id="A0A2U1K411"/>
<sequence>MCGLFSKMAQKIDSIALTTNWPVGPVNVYLIYGEKLTLIDTGLKNDQSWKELNEALHERGLDIRDIEQIILTHHHSDHAGLLERIIEKNPVPIYAHENARPYIERDVAFNQWSKEFFRELFTEFGVSDRLAQRLNHHKKKKLTESSLVLEKELKEGDGVPGLSSWKVIETKGHSQDHISLYCSDSRVLICGDHIIKGTPAGIFLDAPPLGEERAKPLIQYIDNLKKCLHLPVDQTFSGHGPTITNLDDAIHEQLERIENRASRVKNILKKHSGTGFEITQEMYPKRFQQSLGLFVSEITSVLDLLQQRNEVGAIKKRGKYIYHLLN</sequence>
<gene>
    <name evidence="2" type="ORF">DCC39_06535</name>
</gene>
<keyword evidence="2" id="KW-0378">Hydrolase</keyword>
<evidence type="ECO:0000313" key="3">
    <source>
        <dbReference type="Proteomes" id="UP000245998"/>
    </source>
</evidence>
<dbReference type="Gene3D" id="3.60.15.10">
    <property type="entry name" value="Ribonuclease Z/Hydroxyacylglutathione hydrolase-like"/>
    <property type="match status" value="1"/>
</dbReference>
<dbReference type="Proteomes" id="UP000245998">
    <property type="component" value="Unassembled WGS sequence"/>
</dbReference>
<name>A0A2U1K411_9BACI</name>
<organism evidence="2 3">
    <name type="scientific">Pueribacillus theae</name>
    <dbReference type="NCBI Taxonomy" id="2171751"/>
    <lineage>
        <taxon>Bacteria</taxon>
        <taxon>Bacillati</taxon>
        <taxon>Bacillota</taxon>
        <taxon>Bacilli</taxon>
        <taxon>Bacillales</taxon>
        <taxon>Bacillaceae</taxon>
        <taxon>Pueribacillus</taxon>
    </lineage>
</organism>